<dbReference type="PROSITE" id="PS51257">
    <property type="entry name" value="PROKAR_LIPOPROTEIN"/>
    <property type="match status" value="1"/>
</dbReference>
<evidence type="ECO:0000256" key="2">
    <source>
        <dbReference type="ARBA" id="ARBA00011245"/>
    </source>
</evidence>
<evidence type="ECO:0000256" key="1">
    <source>
        <dbReference type="ARBA" id="ARBA00001913"/>
    </source>
</evidence>
<dbReference type="Gene3D" id="1.20.1610.10">
    <property type="entry name" value="alpha-1,2-mannosidases domains"/>
    <property type="match status" value="1"/>
</dbReference>
<dbReference type="Pfam" id="PF17678">
    <property type="entry name" value="Glyco_hydro_92N"/>
    <property type="match status" value="1"/>
</dbReference>
<gene>
    <name evidence="4" type="ORF">ERS852429_00236</name>
</gene>
<reference evidence="4 5" key="1">
    <citation type="submission" date="2015-09" db="EMBL/GenBank/DDBJ databases">
        <authorList>
            <consortium name="Pathogen Informatics"/>
        </authorList>
    </citation>
    <scope>NUCLEOTIDE SEQUENCE [LARGE SCALE GENOMIC DNA]</scope>
    <source>
        <strain evidence="4 5">2789STDY5608872</strain>
    </source>
</reference>
<dbReference type="InterPro" id="IPR041371">
    <property type="entry name" value="GH92_N"/>
</dbReference>
<dbReference type="Gene3D" id="1.20.1050.60">
    <property type="entry name" value="alpha-1,2-mannosidase"/>
    <property type="match status" value="1"/>
</dbReference>
<evidence type="ECO:0000256" key="3">
    <source>
        <dbReference type="ARBA" id="ARBA00022837"/>
    </source>
</evidence>
<comment type="cofactor">
    <cofactor evidence="1">
        <name>Ca(2+)</name>
        <dbReference type="ChEBI" id="CHEBI:29108"/>
    </cofactor>
</comment>
<dbReference type="InterPro" id="IPR050883">
    <property type="entry name" value="PNGase"/>
</dbReference>
<dbReference type="AlphaFoldDB" id="A0A173R4J4"/>
<dbReference type="NCBIfam" id="TIGR01180">
    <property type="entry name" value="aman2_put"/>
    <property type="match status" value="1"/>
</dbReference>
<dbReference type="Proteomes" id="UP000095591">
    <property type="component" value="Unassembled WGS sequence"/>
</dbReference>
<dbReference type="InterPro" id="IPR008928">
    <property type="entry name" value="6-hairpin_glycosidase_sf"/>
</dbReference>
<dbReference type="Gene3D" id="3.30.2080.10">
    <property type="entry name" value="GH92 mannosidase domain"/>
    <property type="match status" value="1"/>
</dbReference>
<dbReference type="PANTHER" id="PTHR12143:SF39">
    <property type="entry name" value="SECRETED PROTEIN"/>
    <property type="match status" value="1"/>
</dbReference>
<protein>
    <submittedName>
        <fullName evidence="4">Putative alpha-1,2-mannosidase</fullName>
    </submittedName>
</protein>
<dbReference type="EMBL" id="CYXP01000001">
    <property type="protein sequence ID" value="CUM72715.1"/>
    <property type="molecule type" value="Genomic_DNA"/>
</dbReference>
<organism evidence="4 5">
    <name type="scientific">Parabacteroides distasonis</name>
    <dbReference type="NCBI Taxonomy" id="823"/>
    <lineage>
        <taxon>Bacteria</taxon>
        <taxon>Pseudomonadati</taxon>
        <taxon>Bacteroidota</taxon>
        <taxon>Bacteroidia</taxon>
        <taxon>Bacteroidales</taxon>
        <taxon>Tannerellaceae</taxon>
        <taxon>Parabacteroides</taxon>
    </lineage>
</organism>
<dbReference type="InterPro" id="IPR014718">
    <property type="entry name" value="GH-type_carb-bd"/>
</dbReference>
<dbReference type="FunFam" id="1.20.1050.60:FF:000001">
    <property type="entry name" value="Putative alpha-1,2-mannosidase"/>
    <property type="match status" value="1"/>
</dbReference>
<dbReference type="Pfam" id="PF07971">
    <property type="entry name" value="Glyco_hydro_92"/>
    <property type="match status" value="1"/>
</dbReference>
<sequence>MNFIHKPLMSGIAICLTFFAYSCATPEKTENKTDFTAYVDPYIGSGEHGHVFVGANVPFGAVQVGPQNIFKGWDWCSGYHYSDSIIIGFSHTHLSGTGCSDLGDILLMPYTGEVRTARGEQDNIEGAASSYYKHANEAVAPGYYSLLMDNGVKAELTATERVALHRYTYPSGSEHRLLINLKEGIGDKAYDTYLKKIDEYTIEGYRFSKGWSPRHKVFFTLKCDQPIESLAVFNDDEAAGNDELTGESVKGVITFKGDSPTALVKVAISSVSCENALANLRAELSHWDFDEVRNEAIDKWNDQLSCISIDTKDERAKKVFYTAMYHAFIAPTLYCDANGDFRGHDDKVYTNNTWKNYSTFSLWDTYRTLHPLFTIIKPQYVSDLVNSMLSIYDQQEKLPIWPLIGGETDQMPGYSAVPIIADAYLKGFTGFDADRAYRYMVASSVYEKQNGVPYVLEKGYIPCDKVREATSIAMEYAADDWGIALMAKKMGKTEDYQNYLKRGKYYTQYFDKDINFIRPKMNDGSWRTPYDPIQSIHSVGDFCEGNGWHYTFFVPQHPEGLIELMGGDAPFISKLDSLFLVEGELGENASPDISGLIGMYAHGNEPSHHVTYLYPYAGEQWKTAEKVRYIQDVFYTDQPEGIIGNEDCGQMSAWHIMSALGFYQVNPSNGVFVFGSPLFDKASVHLPEGKTFEVVAQNNSKENVYIQSVLLNGKPYNNSYILYDDIVKGGNLTFVMGSTPNKEFGAAPENRPKTAE</sequence>
<dbReference type="InterPro" id="IPR012939">
    <property type="entry name" value="Glyco_hydro_92"/>
</dbReference>
<name>A0A173R4J4_PARDI</name>
<dbReference type="GO" id="GO:0005975">
    <property type="term" value="P:carbohydrate metabolic process"/>
    <property type="evidence" value="ECO:0007669"/>
    <property type="project" value="InterPro"/>
</dbReference>
<dbReference type="GO" id="GO:0006516">
    <property type="term" value="P:glycoprotein catabolic process"/>
    <property type="evidence" value="ECO:0007669"/>
    <property type="project" value="TreeGrafter"/>
</dbReference>
<dbReference type="SUPFAM" id="SSF48208">
    <property type="entry name" value="Six-hairpin glycosidases"/>
    <property type="match status" value="1"/>
</dbReference>
<proteinExistence type="predicted"/>
<dbReference type="FunFam" id="3.30.2080.10:FF:000001">
    <property type="entry name" value="Alpha-1,2-mannosidase subfamily"/>
    <property type="match status" value="1"/>
</dbReference>
<dbReference type="RefSeq" id="WP_005866434.1">
    <property type="nucleotide sequence ID" value="NZ_CAXSKO010000007.1"/>
</dbReference>
<dbReference type="InterPro" id="IPR005887">
    <property type="entry name" value="GH92_a_mannosidase_put"/>
</dbReference>
<dbReference type="Gene3D" id="2.70.98.10">
    <property type="match status" value="1"/>
</dbReference>
<dbReference type="PANTHER" id="PTHR12143">
    <property type="entry name" value="PEPTIDE N-GLYCANASE PNGASE -RELATED"/>
    <property type="match status" value="1"/>
</dbReference>
<dbReference type="GO" id="GO:0030246">
    <property type="term" value="F:carbohydrate binding"/>
    <property type="evidence" value="ECO:0007669"/>
    <property type="project" value="InterPro"/>
</dbReference>
<accession>A0A173R4J4</accession>
<dbReference type="GO" id="GO:0005829">
    <property type="term" value="C:cytosol"/>
    <property type="evidence" value="ECO:0007669"/>
    <property type="project" value="TreeGrafter"/>
</dbReference>
<evidence type="ECO:0000313" key="5">
    <source>
        <dbReference type="Proteomes" id="UP000095591"/>
    </source>
</evidence>
<dbReference type="GO" id="GO:0000224">
    <property type="term" value="F:peptide-N4-(N-acetyl-beta-glucosaminyl)asparagine amidase activity"/>
    <property type="evidence" value="ECO:0007669"/>
    <property type="project" value="TreeGrafter"/>
</dbReference>
<comment type="subunit">
    <text evidence="2">Monomer.</text>
</comment>
<keyword evidence="3" id="KW-0106">Calcium</keyword>
<evidence type="ECO:0000313" key="4">
    <source>
        <dbReference type="EMBL" id="CUM72715.1"/>
    </source>
</evidence>